<dbReference type="PANTHER" id="PTHR28557">
    <property type="entry name" value="PROTEIN SLX4IP"/>
    <property type="match status" value="1"/>
</dbReference>
<feature type="region of interest" description="Disordered" evidence="1">
    <location>
        <begin position="640"/>
        <end position="704"/>
    </location>
</feature>
<reference evidence="2 3" key="1">
    <citation type="submission" date="2021-05" db="EMBL/GenBank/DDBJ databases">
        <authorList>
            <person name="Zahm M."/>
            <person name="Klopp C."/>
            <person name="Cabau C."/>
            <person name="Kuhl H."/>
            <person name="Suciu R."/>
            <person name="Ciorpac M."/>
            <person name="Holostenco D."/>
            <person name="Gessner J."/>
            <person name="Wuertz S."/>
            <person name="Hohne C."/>
            <person name="Stock M."/>
            <person name="Gislard M."/>
            <person name="Lluch J."/>
            <person name="Milhes M."/>
            <person name="Lampietro C."/>
            <person name="Lopez Roques C."/>
            <person name="Donnadieu C."/>
            <person name="Du K."/>
            <person name="Schartl M."/>
            <person name="Guiguen Y."/>
        </authorList>
    </citation>
    <scope>NUCLEOTIDE SEQUENCE [LARGE SCALE GENOMIC DNA]</scope>
    <source>
        <strain evidence="2">Hh-F2</strain>
        <tissue evidence="2">Blood</tissue>
    </source>
</reference>
<feature type="compositionally biased region" description="Basic and acidic residues" evidence="1">
    <location>
        <begin position="473"/>
        <end position="486"/>
    </location>
</feature>
<gene>
    <name evidence="2" type="ORF">HHUSO_G7709</name>
</gene>
<feature type="compositionally biased region" description="Polar residues" evidence="1">
    <location>
        <begin position="105"/>
        <end position="121"/>
    </location>
</feature>
<proteinExistence type="predicted"/>
<evidence type="ECO:0000256" key="1">
    <source>
        <dbReference type="SAM" id="MobiDB-lite"/>
    </source>
</evidence>
<feature type="compositionally biased region" description="Basic and acidic residues" evidence="1">
    <location>
        <begin position="88"/>
        <end position="104"/>
    </location>
</feature>
<dbReference type="Pfam" id="PF15744">
    <property type="entry name" value="UPF0492"/>
    <property type="match status" value="1"/>
</dbReference>
<feature type="region of interest" description="Disordered" evidence="1">
    <location>
        <begin position="551"/>
        <end position="577"/>
    </location>
</feature>
<feature type="compositionally biased region" description="Basic residues" evidence="1">
    <location>
        <begin position="252"/>
        <end position="265"/>
    </location>
</feature>
<sequence>MVARVLRLRLLLSITEEMSPSKFVVKLQQLCDIETRGIIKHVNTRWLSVGKCLDRLLEQWPALLKFFTSKESPSSSVTKGSSGAHPGGPDKKAQPHSDRPHERAQSSSAQQPTVTAQLKQSQVHKKPGPKQMPSISGKLVHTSIPTKQKAYFSEACTYMQKKFPLQDELLRNAQVADISQREKVSFDCVRYFVDRFGLVKEDEMDELESQPTMQPPQSYSVGGPRSSGQLTGRPAGARPIYRGRWCAVNRGHPGRPKPSPPRRRSANCAPPPGNSCPFLACGNFVVLVDLHILPQGSSKDTSWFAEQQKEEVSILLREAVDLRVKQHLEARNQHVQPKPHKKLTQANPLCIKGEHFRLAAFFMKRHVNLRCIVKEQYQELRVFPDKFIVCVSRQEEGPKHRTNEKSTVEKQPFTNRSEYFADPCESEDKDKLNISNITQKKSSLKKIVKKAKGDNASKPDEFAIMKTRTGHDMDVLHPTSEPRRIVPDTSEGGTSDSENRVQSSVLVPLSELGNYIDKREPAGVSSQKQPHSMELLNIGPLSGFPSLSCESALPQPKQSLEKSRIQNKRRRHCSQEDGHNAKKVFIGESPATPSEVIIKTDSAESLTQTSMKKSPLGFKSCSKQDLAETTLDEDLLTLGKSTLKPPLENNNTEQTNQNKLTTNIQQLSVKPVSSHPDISCRPSDRKEGVENVPRKSRLRRLKKS</sequence>
<dbReference type="Proteomes" id="UP001369086">
    <property type="component" value="Unassembled WGS sequence"/>
</dbReference>
<comment type="caution">
    <text evidence="2">The sequence shown here is derived from an EMBL/GenBank/DDBJ whole genome shotgun (WGS) entry which is preliminary data.</text>
</comment>
<feature type="compositionally biased region" description="Low complexity" evidence="1">
    <location>
        <begin position="647"/>
        <end position="663"/>
    </location>
</feature>
<feature type="compositionally biased region" description="Basic and acidic residues" evidence="1">
    <location>
        <begin position="682"/>
        <end position="693"/>
    </location>
</feature>
<feature type="compositionally biased region" description="Polar residues" evidence="1">
    <location>
        <begin position="209"/>
        <end position="230"/>
    </location>
</feature>
<feature type="compositionally biased region" description="Polar residues" evidence="1">
    <location>
        <begin position="491"/>
        <end position="500"/>
    </location>
</feature>
<name>A0ABR0ZVE8_HUSHU</name>
<feature type="compositionally biased region" description="Low complexity" evidence="1">
    <location>
        <begin position="71"/>
        <end position="83"/>
    </location>
</feature>
<dbReference type="PANTHER" id="PTHR28557:SF1">
    <property type="entry name" value="PROTEIN SLX4IP"/>
    <property type="match status" value="1"/>
</dbReference>
<organism evidence="2 3">
    <name type="scientific">Huso huso</name>
    <name type="common">Beluga</name>
    <name type="synonym">Acipenser huso</name>
    <dbReference type="NCBI Taxonomy" id="61971"/>
    <lineage>
        <taxon>Eukaryota</taxon>
        <taxon>Metazoa</taxon>
        <taxon>Chordata</taxon>
        <taxon>Craniata</taxon>
        <taxon>Vertebrata</taxon>
        <taxon>Euteleostomi</taxon>
        <taxon>Actinopterygii</taxon>
        <taxon>Chondrostei</taxon>
        <taxon>Acipenseriformes</taxon>
        <taxon>Acipenseridae</taxon>
        <taxon>Huso</taxon>
    </lineage>
</organism>
<feature type="compositionally biased region" description="Basic residues" evidence="1">
    <location>
        <begin position="694"/>
        <end position="704"/>
    </location>
</feature>
<protein>
    <submittedName>
        <fullName evidence="2">Protein SLX4IP isoform X1</fullName>
    </submittedName>
</protein>
<evidence type="ECO:0000313" key="3">
    <source>
        <dbReference type="Proteomes" id="UP001369086"/>
    </source>
</evidence>
<accession>A0ABR0ZVE8</accession>
<feature type="region of interest" description="Disordered" evidence="1">
    <location>
        <begin position="473"/>
        <end position="500"/>
    </location>
</feature>
<keyword evidence="3" id="KW-1185">Reference proteome</keyword>
<evidence type="ECO:0000313" key="2">
    <source>
        <dbReference type="EMBL" id="KAK6488795.1"/>
    </source>
</evidence>
<dbReference type="EMBL" id="JAHFZB010000006">
    <property type="protein sequence ID" value="KAK6488795.1"/>
    <property type="molecule type" value="Genomic_DNA"/>
</dbReference>
<feature type="region of interest" description="Disordered" evidence="1">
    <location>
        <begin position="204"/>
        <end position="268"/>
    </location>
</feature>
<dbReference type="InterPro" id="IPR031479">
    <property type="entry name" value="SLX4IP"/>
</dbReference>
<feature type="region of interest" description="Disordered" evidence="1">
    <location>
        <begin position="71"/>
        <end position="140"/>
    </location>
</feature>